<dbReference type="EMBL" id="VJMJ01000012">
    <property type="protein sequence ID" value="KAF0743725.1"/>
    <property type="molecule type" value="Genomic_DNA"/>
</dbReference>
<feature type="compositionally biased region" description="Basic and acidic residues" evidence="1">
    <location>
        <begin position="144"/>
        <end position="154"/>
    </location>
</feature>
<protein>
    <submittedName>
        <fullName evidence="2">Uncharacterized protein</fullName>
    </submittedName>
</protein>
<dbReference type="VEuPathDB" id="FungiDB:AeMF1_021269"/>
<evidence type="ECO:0000313" key="3">
    <source>
        <dbReference type="Proteomes" id="UP000481153"/>
    </source>
</evidence>
<feature type="region of interest" description="Disordered" evidence="1">
    <location>
        <begin position="95"/>
        <end position="174"/>
    </location>
</feature>
<organism evidence="2 3">
    <name type="scientific">Aphanomyces euteiches</name>
    <dbReference type="NCBI Taxonomy" id="100861"/>
    <lineage>
        <taxon>Eukaryota</taxon>
        <taxon>Sar</taxon>
        <taxon>Stramenopiles</taxon>
        <taxon>Oomycota</taxon>
        <taxon>Saprolegniomycetes</taxon>
        <taxon>Saprolegniales</taxon>
        <taxon>Verrucalvaceae</taxon>
        <taxon>Aphanomyces</taxon>
    </lineage>
</organism>
<dbReference type="AlphaFoldDB" id="A0A6G0XSW4"/>
<evidence type="ECO:0000313" key="2">
    <source>
        <dbReference type="EMBL" id="KAF0743725.1"/>
    </source>
</evidence>
<reference evidence="2 3" key="1">
    <citation type="submission" date="2019-07" db="EMBL/GenBank/DDBJ databases">
        <title>Genomics analysis of Aphanomyces spp. identifies a new class of oomycete effector associated with host adaptation.</title>
        <authorList>
            <person name="Gaulin E."/>
        </authorList>
    </citation>
    <scope>NUCLEOTIDE SEQUENCE [LARGE SCALE GENOMIC DNA]</scope>
    <source>
        <strain evidence="2 3">ATCC 201684</strain>
    </source>
</reference>
<evidence type="ECO:0000256" key="1">
    <source>
        <dbReference type="SAM" id="MobiDB-lite"/>
    </source>
</evidence>
<accession>A0A6G0XSW4</accession>
<feature type="compositionally biased region" description="Basic and acidic residues" evidence="1">
    <location>
        <begin position="163"/>
        <end position="174"/>
    </location>
</feature>
<sequence>MSVFEAVAIVRDQLEAINVLEERMVKSSARDQLEYLVEAVRRYAYFAERDAERRSYYGYVHRVHEKVLRVVENDGHKDKYIAYLTDERRYLRGELNRLSRRHSSSSPRTYPPRPLSKRPASPTQSQLRSEDGEVFDGYRASKRPRQESSLRPMERSQQWNLHGKPEYTHPRIPC</sequence>
<name>A0A6G0XSW4_9STRA</name>
<keyword evidence="3" id="KW-1185">Reference proteome</keyword>
<gene>
    <name evidence="2" type="ORF">Ae201684_001382</name>
</gene>
<dbReference type="Proteomes" id="UP000481153">
    <property type="component" value="Unassembled WGS sequence"/>
</dbReference>
<proteinExistence type="predicted"/>
<comment type="caution">
    <text evidence="2">The sequence shown here is derived from an EMBL/GenBank/DDBJ whole genome shotgun (WGS) entry which is preliminary data.</text>
</comment>